<keyword evidence="5" id="KW-0812">Transmembrane</keyword>
<keyword evidence="9" id="KW-0496">Mitochondrion</keyword>
<evidence type="ECO:0000256" key="3">
    <source>
        <dbReference type="ARBA" id="ARBA00022448"/>
    </source>
</evidence>
<comment type="similarity">
    <text evidence="2">Belongs to the eukaryotic mitochondrial porin family.</text>
</comment>
<name>A0A914C7M8_9BILA</name>
<reference evidence="12" key="1">
    <citation type="submission" date="2022-11" db="UniProtKB">
        <authorList>
            <consortium name="WormBaseParasite"/>
        </authorList>
    </citation>
    <scope>IDENTIFICATION</scope>
</reference>
<dbReference type="PRINTS" id="PR00185">
    <property type="entry name" value="EUKARYTPORIN"/>
</dbReference>
<organism evidence="11 12">
    <name type="scientific">Acrobeloides nanus</name>
    <dbReference type="NCBI Taxonomy" id="290746"/>
    <lineage>
        <taxon>Eukaryota</taxon>
        <taxon>Metazoa</taxon>
        <taxon>Ecdysozoa</taxon>
        <taxon>Nematoda</taxon>
        <taxon>Chromadorea</taxon>
        <taxon>Rhabditida</taxon>
        <taxon>Tylenchina</taxon>
        <taxon>Cephalobomorpha</taxon>
        <taxon>Cephaloboidea</taxon>
        <taxon>Cephalobidae</taxon>
        <taxon>Acrobeloides</taxon>
    </lineage>
</organism>
<dbReference type="AlphaFoldDB" id="A0A914C7M8"/>
<keyword evidence="10" id="KW-0472">Membrane</keyword>
<evidence type="ECO:0000256" key="8">
    <source>
        <dbReference type="ARBA" id="ARBA00023114"/>
    </source>
</evidence>
<dbReference type="FunFam" id="2.40.160.10:FF:000012">
    <property type="entry name" value="Voltage-dependent anion-selective channel"/>
    <property type="match status" value="1"/>
</dbReference>
<keyword evidence="11" id="KW-1185">Reference proteome</keyword>
<sequence length="286" mass="31292">MAPPTFADLGKSARDLFNKGYTHGFLKFDSTTKSSSNGKVEFKTGASHNLTSQKLAGNLELKYDVPEYGTTITEKWNTDNLLGTVIEVKDQFARGLKLTLDTSYTPHTAKRDAVIKSEWTNDNAKVNASVTLFGGPIVNLSGVLLLKQDWLAGVQTKFDVSTSELKGTSFAFGRQTRDYTIHTFTNDGREFGASVFHAVHKNVELGAQLGWNVGDQNVRFGLASKYRLNSNTIIRGKVDNKSAVAIAATHDLSPDLKLTLSTQLDLLQAQPTNNQKFGVGLEYNPA</sequence>
<keyword evidence="7" id="KW-0406">Ion transport</keyword>
<proteinExistence type="inferred from homology"/>
<keyword evidence="3" id="KW-0813">Transport</keyword>
<evidence type="ECO:0000256" key="2">
    <source>
        <dbReference type="ARBA" id="ARBA00007780"/>
    </source>
</evidence>
<comment type="subcellular location">
    <subcellularLocation>
        <location evidence="1">Mitochondrion outer membrane</location>
    </subcellularLocation>
</comment>
<dbReference type="Pfam" id="PF01459">
    <property type="entry name" value="Porin_3"/>
    <property type="match status" value="1"/>
</dbReference>
<dbReference type="Gene3D" id="2.40.160.10">
    <property type="entry name" value="Porin"/>
    <property type="match status" value="1"/>
</dbReference>
<protein>
    <submittedName>
        <fullName evidence="12">Voltage-dependent anion-selective channel protein 3</fullName>
    </submittedName>
</protein>
<evidence type="ECO:0000256" key="7">
    <source>
        <dbReference type="ARBA" id="ARBA00023065"/>
    </source>
</evidence>
<accession>A0A914C7M8</accession>
<evidence type="ECO:0000256" key="4">
    <source>
        <dbReference type="ARBA" id="ARBA00022452"/>
    </source>
</evidence>
<dbReference type="GO" id="GO:0015288">
    <property type="term" value="F:porin activity"/>
    <property type="evidence" value="ECO:0007669"/>
    <property type="project" value="UniProtKB-KW"/>
</dbReference>
<evidence type="ECO:0000256" key="10">
    <source>
        <dbReference type="ARBA" id="ARBA00023136"/>
    </source>
</evidence>
<dbReference type="PANTHER" id="PTHR11743:SF70">
    <property type="entry name" value="GH26960P-RELATED"/>
    <property type="match status" value="1"/>
</dbReference>
<dbReference type="WBParaSite" id="ACRNAN_Path_489.g1829.t1">
    <property type="protein sequence ID" value="ACRNAN_Path_489.g1829.t1"/>
    <property type="gene ID" value="ACRNAN_Path_489.g1829"/>
</dbReference>
<dbReference type="InterPro" id="IPR027246">
    <property type="entry name" value="Porin_Euk/Tom40"/>
</dbReference>
<dbReference type="InterPro" id="IPR023614">
    <property type="entry name" value="Porin_dom_sf"/>
</dbReference>
<keyword evidence="8" id="KW-0626">Porin</keyword>
<evidence type="ECO:0000313" key="12">
    <source>
        <dbReference type="WBParaSite" id="ACRNAN_Path_489.g1829.t1"/>
    </source>
</evidence>
<dbReference type="GO" id="GO:0008308">
    <property type="term" value="F:voltage-gated monoatomic anion channel activity"/>
    <property type="evidence" value="ECO:0007669"/>
    <property type="project" value="InterPro"/>
</dbReference>
<evidence type="ECO:0000256" key="9">
    <source>
        <dbReference type="ARBA" id="ARBA00023128"/>
    </source>
</evidence>
<dbReference type="PANTHER" id="PTHR11743">
    <property type="entry name" value="VOLTAGE-DEPENDENT ANION-SELECTIVE CHANNEL"/>
    <property type="match status" value="1"/>
</dbReference>
<keyword evidence="6" id="KW-1000">Mitochondrion outer membrane</keyword>
<dbReference type="GO" id="GO:0005741">
    <property type="term" value="C:mitochondrial outer membrane"/>
    <property type="evidence" value="ECO:0007669"/>
    <property type="project" value="UniProtKB-SubCell"/>
</dbReference>
<evidence type="ECO:0000256" key="5">
    <source>
        <dbReference type="ARBA" id="ARBA00022692"/>
    </source>
</evidence>
<dbReference type="Proteomes" id="UP000887540">
    <property type="component" value="Unplaced"/>
</dbReference>
<evidence type="ECO:0000313" key="11">
    <source>
        <dbReference type="Proteomes" id="UP000887540"/>
    </source>
</evidence>
<evidence type="ECO:0000256" key="6">
    <source>
        <dbReference type="ARBA" id="ARBA00022787"/>
    </source>
</evidence>
<evidence type="ECO:0000256" key="1">
    <source>
        <dbReference type="ARBA" id="ARBA00004294"/>
    </source>
</evidence>
<keyword evidence="4" id="KW-1134">Transmembrane beta strand</keyword>
<dbReference type="GO" id="GO:0046930">
    <property type="term" value="C:pore complex"/>
    <property type="evidence" value="ECO:0007669"/>
    <property type="project" value="UniProtKB-KW"/>
</dbReference>
<dbReference type="CDD" id="cd07306">
    <property type="entry name" value="Porin3_VDAC"/>
    <property type="match status" value="1"/>
</dbReference>
<dbReference type="InterPro" id="IPR001925">
    <property type="entry name" value="Porin_Euk"/>
</dbReference>